<name>A0A059XS64_9BACT</name>
<gene>
    <name evidence="1" type="ORF">MCFN_02625</name>
</gene>
<reference evidence="1 2" key="1">
    <citation type="journal article" date="2014" name="Genome Announc.">
        <title>Complete Genome Sequence of the Bovine Mastitis Pathogen Mycoplasma californicum Strain ST-6T (ATCC 33461T).</title>
        <authorList>
            <person name="Calcutt M.J."/>
            <person name="Foecking M.F."/>
            <person name="Fox L.K."/>
        </authorList>
    </citation>
    <scope>NUCLEOTIDE SEQUENCE [LARGE SCALE GENOMIC DNA]</scope>
    <source>
        <strain evidence="1 2">ST-6</strain>
    </source>
</reference>
<dbReference type="Proteomes" id="UP000027088">
    <property type="component" value="Chromosome"/>
</dbReference>
<keyword evidence="2" id="KW-1185">Reference proteome</keyword>
<evidence type="ECO:0000313" key="2">
    <source>
        <dbReference type="Proteomes" id="UP000027088"/>
    </source>
</evidence>
<proteinExistence type="predicted"/>
<protein>
    <submittedName>
        <fullName evidence="1">Uncharacterized protein</fullName>
    </submittedName>
</protein>
<organism evidence="1 2">
    <name type="scientific">Mycoplasmopsis californica</name>
    <dbReference type="NCBI Taxonomy" id="2113"/>
    <lineage>
        <taxon>Bacteria</taxon>
        <taxon>Bacillati</taxon>
        <taxon>Mycoplasmatota</taxon>
        <taxon>Mycoplasmoidales</taxon>
        <taxon>Metamycoplasmataceae</taxon>
        <taxon>Mycoplasmopsis</taxon>
    </lineage>
</organism>
<accession>A0A059XS64</accession>
<evidence type="ECO:0000313" key="1">
    <source>
        <dbReference type="EMBL" id="AIA29648.1"/>
    </source>
</evidence>
<dbReference type="KEGG" id="mcr:MCFN_02625"/>
<dbReference type="RefSeq" id="WP_038562028.1">
    <property type="nucleotide sequence ID" value="NZ_AP018940.1"/>
</dbReference>
<dbReference type="EMBL" id="CP007521">
    <property type="protein sequence ID" value="AIA29648.1"/>
    <property type="molecule type" value="Genomic_DNA"/>
</dbReference>
<sequence length="126" mass="15342">MKIWEYDFNDEIKYFKENNSLDEKKHKMNLKKAEFFTLICLVIWMGNAILHWFFSYNTLITGIVLALFIILSTISFIYAFSLWFVSLSYWKTFKNLSINNEKKSKKWYKFYKISSFDWTSFKTLSK</sequence>
<dbReference type="AlphaFoldDB" id="A0A059XS64"/>